<keyword evidence="1" id="KW-0472">Membrane</keyword>
<evidence type="ECO:0000313" key="3">
    <source>
        <dbReference type="Proteomes" id="UP000817854"/>
    </source>
</evidence>
<feature type="transmembrane region" description="Helical" evidence="1">
    <location>
        <begin position="85"/>
        <end position="101"/>
    </location>
</feature>
<keyword evidence="1" id="KW-1133">Transmembrane helix</keyword>
<dbReference type="EMBL" id="VEVQ02000003">
    <property type="protein sequence ID" value="NHN25279.1"/>
    <property type="molecule type" value="Genomic_DNA"/>
</dbReference>
<feature type="transmembrane region" description="Helical" evidence="1">
    <location>
        <begin position="14"/>
        <end position="34"/>
    </location>
</feature>
<sequence>MNNKKRYNNKKKSILKIGCFLGVINIIISIIDIITNIENIDFLIANNLIAFICILGICRMKIWAIFTYIAVFVVNQVILVLCNQWVFFQTLLPLIVISIALKKIDEMGL</sequence>
<reference evidence="2 3" key="2">
    <citation type="submission" date="2019-05" db="EMBL/GenBank/DDBJ databases">
        <authorList>
            <person name="Lianzixin W."/>
        </authorList>
    </citation>
    <scope>NUCLEOTIDE SEQUENCE [LARGE SCALE GENOMIC DNA]</scope>
    <source>
        <strain evidence="2 3">EC11</strain>
    </source>
</reference>
<gene>
    <name evidence="2" type="ORF">FIA58_006270</name>
</gene>
<keyword evidence="3" id="KW-1185">Reference proteome</keyword>
<keyword evidence="1" id="KW-0812">Transmembrane</keyword>
<protein>
    <submittedName>
        <fullName evidence="2">Uncharacterized protein</fullName>
    </submittedName>
</protein>
<accession>A0ABX0IR72</accession>
<evidence type="ECO:0000313" key="2">
    <source>
        <dbReference type="EMBL" id="NHN25279.1"/>
    </source>
</evidence>
<reference evidence="2 3" key="3">
    <citation type="submission" date="2020-02" db="EMBL/GenBank/DDBJ databases">
        <title>Flavobacterium profundi sp. nov., isolated from a deep-sea seamount.</title>
        <authorList>
            <person name="Zhang D.-C."/>
        </authorList>
    </citation>
    <scope>NUCLEOTIDE SEQUENCE [LARGE SCALE GENOMIC DNA]</scope>
    <source>
        <strain evidence="2 3">EC11</strain>
    </source>
</reference>
<organism evidence="2 3">
    <name type="scientific">Flavobacterium jejuense</name>
    <dbReference type="NCBI Taxonomy" id="1544455"/>
    <lineage>
        <taxon>Bacteria</taxon>
        <taxon>Pseudomonadati</taxon>
        <taxon>Bacteroidota</taxon>
        <taxon>Flavobacteriia</taxon>
        <taxon>Flavobacteriales</taxon>
        <taxon>Flavobacteriaceae</taxon>
        <taxon>Flavobacterium</taxon>
    </lineage>
</organism>
<comment type="caution">
    <text evidence="2">The sequence shown here is derived from an EMBL/GenBank/DDBJ whole genome shotgun (WGS) entry which is preliminary data.</text>
</comment>
<proteinExistence type="predicted"/>
<dbReference type="RefSeq" id="WP_140961289.1">
    <property type="nucleotide sequence ID" value="NZ_VEVQ02000003.1"/>
</dbReference>
<evidence type="ECO:0000256" key="1">
    <source>
        <dbReference type="SAM" id="Phobius"/>
    </source>
</evidence>
<reference evidence="3" key="1">
    <citation type="submission" date="2019-05" db="EMBL/GenBank/DDBJ databases">
        <title>Flavobacterium profundi sp. nov., isolated from a deep-sea seamount.</title>
        <authorList>
            <person name="Zhang D.-C."/>
        </authorList>
    </citation>
    <scope>NUCLEOTIDE SEQUENCE [LARGE SCALE GENOMIC DNA]</scope>
    <source>
        <strain evidence="3">EC11</strain>
    </source>
</reference>
<dbReference type="Proteomes" id="UP000817854">
    <property type="component" value="Unassembled WGS sequence"/>
</dbReference>
<name>A0ABX0IR72_9FLAO</name>